<dbReference type="GO" id="GO:0003964">
    <property type="term" value="F:RNA-directed DNA polymerase activity"/>
    <property type="evidence" value="ECO:0007669"/>
    <property type="project" value="UniProtKB-KW"/>
</dbReference>
<comment type="similarity">
    <text evidence="8">Belongs to the bacterial reverse transcriptase family.</text>
</comment>
<dbReference type="Pfam" id="PF00078">
    <property type="entry name" value="RVT_1"/>
    <property type="match status" value="1"/>
</dbReference>
<dbReference type="EMBL" id="LSTU01000057">
    <property type="protein sequence ID" value="OAH45971.1"/>
    <property type="molecule type" value="Genomic_DNA"/>
</dbReference>
<evidence type="ECO:0000256" key="7">
    <source>
        <dbReference type="ARBA" id="ARBA00023118"/>
    </source>
</evidence>
<dbReference type="GO" id="GO:0051607">
    <property type="term" value="P:defense response to virus"/>
    <property type="evidence" value="ECO:0007669"/>
    <property type="project" value="UniProtKB-KW"/>
</dbReference>
<dbReference type="InterPro" id="IPR051083">
    <property type="entry name" value="GrpII_Intron_Splice-Mob/Def"/>
</dbReference>
<dbReference type="RefSeq" id="WP_063977509.1">
    <property type="nucleotide sequence ID" value="NZ_LSTU01000057.1"/>
</dbReference>
<keyword evidence="6" id="KW-0695">RNA-directed DNA polymerase</keyword>
<evidence type="ECO:0000256" key="6">
    <source>
        <dbReference type="ARBA" id="ARBA00022918"/>
    </source>
</evidence>
<sequence length="317" mass="36069">MSEYNFREHLSDEFVISEHDVTRLLLRAPYAYKRYTIPKKNGGVRYIAQPAKETKIIQHFMMSEWFSKLPVHECAAAYKSGASIKDNAQRHSDCTYISKFDFINFFGSITENDVRNLLVKVFGNQLSEKSISDMARMSCIRDRVTGRLVLSIGAPSSPVLSNALMYNFDSVVDQWCRERDIVYSRYADDLTFSSNKKGITFLVEDFIQGTLKELPEPSLSLNADKTVHASKKNQRRVTGLVLSNDGSVTIGRDRKRLISAMVHRFALGELDNRSIANLQGLLGFAMDVEPLFVAKLRGKYTSKVITELMRVRVKKKD</sequence>
<dbReference type="GO" id="GO:0003723">
    <property type="term" value="F:RNA binding"/>
    <property type="evidence" value="ECO:0007669"/>
    <property type="project" value="InterPro"/>
</dbReference>
<evidence type="ECO:0000259" key="10">
    <source>
        <dbReference type="PROSITE" id="PS50878"/>
    </source>
</evidence>
<reference evidence="12" key="1">
    <citation type="submission" date="2016-02" db="EMBL/GenBank/DDBJ databases">
        <title>Dietzia cinnamea strain CD11_5 genome sequencing and assembly.</title>
        <authorList>
            <person name="Kaur G."/>
            <person name="Nair G.R."/>
            <person name="Mayilraj S."/>
        </authorList>
    </citation>
    <scope>NUCLEOTIDE SEQUENCE [LARGE SCALE GENOMIC DNA]</scope>
    <source>
        <strain evidence="12">CD10_2</strain>
    </source>
</reference>
<evidence type="ECO:0000256" key="9">
    <source>
        <dbReference type="ARBA" id="ARBA00048173"/>
    </source>
</evidence>
<dbReference type="InterPro" id="IPR000477">
    <property type="entry name" value="RT_dom"/>
</dbReference>
<dbReference type="InterPro" id="IPR000123">
    <property type="entry name" value="Reverse_transcriptase_msDNA"/>
</dbReference>
<dbReference type="PANTHER" id="PTHR34047:SF7">
    <property type="entry name" value="RNA-DIRECTED DNA POLYMERASE"/>
    <property type="match status" value="1"/>
</dbReference>
<dbReference type="NCBIfam" id="NF038233">
    <property type="entry name" value="retron_St85_RT"/>
    <property type="match status" value="1"/>
</dbReference>
<dbReference type="PROSITE" id="PS50878">
    <property type="entry name" value="RT_POL"/>
    <property type="match status" value="1"/>
</dbReference>
<dbReference type="InterPro" id="IPR043502">
    <property type="entry name" value="DNA/RNA_pol_sf"/>
</dbReference>
<comment type="catalytic activity">
    <reaction evidence="9">
        <text>DNA(n) + a 2'-deoxyribonucleoside 5'-triphosphate = DNA(n+1) + diphosphate</text>
        <dbReference type="Rhea" id="RHEA:22508"/>
        <dbReference type="Rhea" id="RHEA-COMP:17339"/>
        <dbReference type="Rhea" id="RHEA-COMP:17340"/>
        <dbReference type="ChEBI" id="CHEBI:33019"/>
        <dbReference type="ChEBI" id="CHEBI:61560"/>
        <dbReference type="ChEBI" id="CHEBI:173112"/>
        <dbReference type="EC" id="2.7.7.49"/>
    </reaction>
</comment>
<accession>A0AAP7KE39</accession>
<evidence type="ECO:0000256" key="8">
    <source>
        <dbReference type="ARBA" id="ARBA00034120"/>
    </source>
</evidence>
<dbReference type="CDD" id="cd03487">
    <property type="entry name" value="RT_Bac_retron_II"/>
    <property type="match status" value="1"/>
</dbReference>
<keyword evidence="7" id="KW-0051">Antiviral defense</keyword>
<name>A0AAP7KE39_9PSED</name>
<evidence type="ECO:0000313" key="12">
    <source>
        <dbReference type="Proteomes" id="UP000077242"/>
    </source>
</evidence>
<dbReference type="EC" id="2.7.7.49" evidence="1"/>
<evidence type="ECO:0000256" key="4">
    <source>
        <dbReference type="ARBA" id="ARBA00022723"/>
    </source>
</evidence>
<keyword evidence="5" id="KW-0460">Magnesium</keyword>
<feature type="domain" description="Reverse transcriptase" evidence="10">
    <location>
        <begin position="18"/>
        <end position="242"/>
    </location>
</feature>
<proteinExistence type="inferred from homology"/>
<evidence type="ECO:0000256" key="5">
    <source>
        <dbReference type="ARBA" id="ARBA00022842"/>
    </source>
</evidence>
<dbReference type="PANTHER" id="PTHR34047">
    <property type="entry name" value="NUCLEAR INTRON MATURASE 1, MITOCHONDRIAL-RELATED"/>
    <property type="match status" value="1"/>
</dbReference>
<keyword evidence="2" id="KW-0808">Transferase</keyword>
<evidence type="ECO:0000313" key="11">
    <source>
        <dbReference type="EMBL" id="OAH45971.1"/>
    </source>
</evidence>
<evidence type="ECO:0000256" key="1">
    <source>
        <dbReference type="ARBA" id="ARBA00012493"/>
    </source>
</evidence>
<evidence type="ECO:0000256" key="2">
    <source>
        <dbReference type="ARBA" id="ARBA00022679"/>
    </source>
</evidence>
<organism evidence="11 12">
    <name type="scientific">Pseudomonas monteilii</name>
    <dbReference type="NCBI Taxonomy" id="76759"/>
    <lineage>
        <taxon>Bacteria</taxon>
        <taxon>Pseudomonadati</taxon>
        <taxon>Pseudomonadota</taxon>
        <taxon>Gammaproteobacteria</taxon>
        <taxon>Pseudomonadales</taxon>
        <taxon>Pseudomonadaceae</taxon>
        <taxon>Pseudomonas</taxon>
    </lineage>
</organism>
<gene>
    <name evidence="11" type="ORF">AYJ70_28545</name>
</gene>
<evidence type="ECO:0000256" key="3">
    <source>
        <dbReference type="ARBA" id="ARBA00022695"/>
    </source>
</evidence>
<dbReference type="PRINTS" id="PR00866">
    <property type="entry name" value="RNADNAPOLMS"/>
</dbReference>
<dbReference type="SUPFAM" id="SSF56672">
    <property type="entry name" value="DNA/RNA polymerases"/>
    <property type="match status" value="1"/>
</dbReference>
<dbReference type="GO" id="GO:0046872">
    <property type="term" value="F:metal ion binding"/>
    <property type="evidence" value="ECO:0007669"/>
    <property type="project" value="UniProtKB-KW"/>
</dbReference>
<protein>
    <recommendedName>
        <fullName evidence="1">RNA-directed DNA polymerase</fullName>
        <ecNumber evidence="1">2.7.7.49</ecNumber>
    </recommendedName>
</protein>
<dbReference type="AlphaFoldDB" id="A0AAP7KE39"/>
<keyword evidence="3" id="KW-0548">Nucleotidyltransferase</keyword>
<keyword evidence="4" id="KW-0479">Metal-binding</keyword>
<comment type="caution">
    <text evidence="11">The sequence shown here is derived from an EMBL/GenBank/DDBJ whole genome shotgun (WGS) entry which is preliminary data.</text>
</comment>
<dbReference type="Proteomes" id="UP000077242">
    <property type="component" value="Unassembled WGS sequence"/>
</dbReference>